<feature type="compositionally biased region" description="Pro residues" evidence="14">
    <location>
        <begin position="672"/>
        <end position="686"/>
    </location>
</feature>
<dbReference type="GO" id="GO:0008360">
    <property type="term" value="P:regulation of cell shape"/>
    <property type="evidence" value="ECO:0007669"/>
    <property type="project" value="UniProtKB-KW"/>
</dbReference>
<dbReference type="InterPro" id="IPR050396">
    <property type="entry name" value="Glycosyltr_51/Transpeptidase"/>
</dbReference>
<feature type="region of interest" description="Disordered" evidence="14">
    <location>
        <begin position="657"/>
        <end position="768"/>
    </location>
</feature>
<evidence type="ECO:0000256" key="3">
    <source>
        <dbReference type="ARBA" id="ARBA00022645"/>
    </source>
</evidence>
<dbReference type="GO" id="GO:0008955">
    <property type="term" value="F:peptidoglycan glycosyltransferase activity"/>
    <property type="evidence" value="ECO:0007669"/>
    <property type="project" value="UniProtKB-EC"/>
</dbReference>
<feature type="compositionally biased region" description="Polar residues" evidence="14">
    <location>
        <begin position="759"/>
        <end position="768"/>
    </location>
</feature>
<evidence type="ECO:0000256" key="10">
    <source>
        <dbReference type="ARBA" id="ARBA00023268"/>
    </source>
</evidence>
<evidence type="ECO:0000256" key="9">
    <source>
        <dbReference type="ARBA" id="ARBA00022984"/>
    </source>
</evidence>
<comment type="similarity">
    <text evidence="1">In the C-terminal section; belongs to the transpeptidase family.</text>
</comment>
<evidence type="ECO:0000259" key="16">
    <source>
        <dbReference type="Pfam" id="PF00905"/>
    </source>
</evidence>
<dbReference type="Gene3D" id="3.40.710.10">
    <property type="entry name" value="DD-peptidase/beta-lactamase superfamily"/>
    <property type="match status" value="1"/>
</dbReference>
<evidence type="ECO:0000256" key="11">
    <source>
        <dbReference type="ARBA" id="ARBA00023316"/>
    </source>
</evidence>
<dbReference type="InterPro" id="IPR012338">
    <property type="entry name" value="Beta-lactam/transpept-like"/>
</dbReference>
<dbReference type="PANTHER" id="PTHR32282">
    <property type="entry name" value="BINDING PROTEIN TRANSPEPTIDASE, PUTATIVE-RELATED"/>
    <property type="match status" value="1"/>
</dbReference>
<feature type="compositionally biased region" description="Low complexity" evidence="14">
    <location>
        <begin position="687"/>
        <end position="705"/>
    </location>
</feature>
<keyword evidence="6" id="KW-0808">Transferase</keyword>
<name>A0A1D7VTC8_9ACTN</name>
<feature type="domain" description="Penicillin-binding protein transpeptidase" evidence="16">
    <location>
        <begin position="358"/>
        <end position="606"/>
    </location>
</feature>
<evidence type="ECO:0000256" key="12">
    <source>
        <dbReference type="ARBA" id="ARBA00034000"/>
    </source>
</evidence>
<dbReference type="Gene3D" id="1.10.3810.10">
    <property type="entry name" value="Biosynthetic peptidoglycan transglycosylase-like"/>
    <property type="match status" value="1"/>
</dbReference>
<organism evidence="18 19">
    <name type="scientific">Streptomyces lydicus</name>
    <dbReference type="NCBI Taxonomy" id="47763"/>
    <lineage>
        <taxon>Bacteria</taxon>
        <taxon>Bacillati</taxon>
        <taxon>Actinomycetota</taxon>
        <taxon>Actinomycetes</taxon>
        <taxon>Kitasatosporales</taxon>
        <taxon>Streptomycetaceae</taxon>
        <taxon>Streptomyces</taxon>
    </lineage>
</organism>
<evidence type="ECO:0000256" key="13">
    <source>
        <dbReference type="ARBA" id="ARBA00049902"/>
    </source>
</evidence>
<reference evidence="18 19" key="1">
    <citation type="submission" date="2016-09" db="EMBL/GenBank/DDBJ databases">
        <title>Complete genome sequencing of Streptomyces lydicus 103 and metabolic pathways analysis of antibiotic biosynthesis.</title>
        <authorList>
            <person name="Jia N."/>
            <person name="Ding M.-Z."/>
            <person name="Gao F."/>
            <person name="Yuan Y.-J."/>
        </authorList>
    </citation>
    <scope>NUCLEOTIDE SEQUENCE [LARGE SCALE GENOMIC DNA]</scope>
    <source>
        <strain evidence="18 19">103</strain>
    </source>
</reference>
<keyword evidence="15" id="KW-0472">Membrane</keyword>
<dbReference type="GO" id="GO:0071555">
    <property type="term" value="P:cell wall organization"/>
    <property type="evidence" value="ECO:0007669"/>
    <property type="project" value="UniProtKB-KW"/>
</dbReference>
<keyword evidence="5" id="KW-0328">Glycosyltransferase</keyword>
<dbReference type="GO" id="GO:0009002">
    <property type="term" value="F:serine-type D-Ala-D-Ala carboxypeptidase activity"/>
    <property type="evidence" value="ECO:0007669"/>
    <property type="project" value="UniProtKB-EC"/>
</dbReference>
<evidence type="ECO:0000256" key="4">
    <source>
        <dbReference type="ARBA" id="ARBA00022670"/>
    </source>
</evidence>
<sequence>MGRAEARRAQQGSARRTRRKESTGKKSGIRRFFTWKKLVGAFLGACLLGILGFLGLYLYVDIPTDGNRDAQLQSNVYKYADGKVMARVGQINRESVPLDRIPKPVQRTFVAAENKTFYQDSGVDLKGTLRGILNTLRGQGKQGGSTITQQYVKNYYLSQEQTVSRKLQEIVISLKVDNKLGKDKILAGYINTSYYGRGAYGIQAAAQAYYRKDVDKLTVSEGAYLASLLQAPNQYDWTLASKAGQKRVQERWAYTLDNMVEMHWLSKQERDKQKFEIPKEPKPLPGMSGQTSYLVTEARKELFAQGVDPKSFDAGGWTVTLGIEKSKQKALEKAVQRKLTDDLNPKTRKVDADAQLGATSVDPKTGHIVAMYGGAGYPKHYTNNATRSDYQPASTFKPLILASAMENNAVTQDGVPITPNTIYDGRNRRPVVGGTIPFAPPNEDERTYDKITVQTATNNSVNAVFAQMGADVGLDNVKKTAVSLGMDGSRMEVRPAMTLGTMGASPLQMAGAYATLDNHGKKVTPTLVTKAVHPVNGVDTEQQLKDPIGDQVLSRKTADTLTSVLAGVVNDGTASEAVKNTAYHAVGKTGTSDDNKSAWFVGYTPKLVTAVGMFGESPKGGAQVTLKGTGGGGRVNGGGYPAKVWADYNESVLGGDTGADFDLETDLGAGVPPTPTVTPSTPPSTSPSPSDSPSSTPSGKPSAPSGRPSHSESGRPSDPATPTGGTPSGPTDGGVDGGGGTDAGTTTGTGGRGGGTGGNSANSVPGFN</sequence>
<keyword evidence="19" id="KW-1185">Reference proteome</keyword>
<feature type="compositionally biased region" description="Low complexity" evidence="14">
    <location>
        <begin position="718"/>
        <end position="730"/>
    </location>
</feature>
<dbReference type="InterPro" id="IPR001460">
    <property type="entry name" value="PCN-bd_Tpept"/>
</dbReference>
<evidence type="ECO:0000256" key="5">
    <source>
        <dbReference type="ARBA" id="ARBA00022676"/>
    </source>
</evidence>
<feature type="domain" description="Glycosyl transferase family 51" evidence="17">
    <location>
        <begin position="82"/>
        <end position="259"/>
    </location>
</feature>
<gene>
    <name evidence="18" type="ORF">SL103_30585</name>
</gene>
<dbReference type="AlphaFoldDB" id="A0A1D7VTC8"/>
<keyword evidence="9" id="KW-0573">Peptidoglycan synthesis</keyword>
<keyword evidence="15" id="KW-0812">Transmembrane</keyword>
<evidence type="ECO:0000256" key="15">
    <source>
        <dbReference type="SAM" id="Phobius"/>
    </source>
</evidence>
<feature type="transmembrane region" description="Helical" evidence="15">
    <location>
        <begin position="38"/>
        <end position="60"/>
    </location>
</feature>
<protein>
    <submittedName>
        <fullName evidence="18">Penicillin-binding protein</fullName>
    </submittedName>
</protein>
<feature type="compositionally biased region" description="Gly residues" evidence="14">
    <location>
        <begin position="731"/>
        <end position="758"/>
    </location>
</feature>
<dbReference type="OrthoDB" id="8865355at2"/>
<keyword evidence="3" id="KW-0121">Carboxypeptidase</keyword>
<feature type="region of interest" description="Disordered" evidence="14">
    <location>
        <begin position="1"/>
        <end position="25"/>
    </location>
</feature>
<dbReference type="FunFam" id="1.10.3810.10:FF:000001">
    <property type="entry name" value="Penicillin-binding protein 1A"/>
    <property type="match status" value="1"/>
</dbReference>
<evidence type="ECO:0000259" key="17">
    <source>
        <dbReference type="Pfam" id="PF00912"/>
    </source>
</evidence>
<dbReference type="RefSeq" id="WP_069572201.1">
    <property type="nucleotide sequence ID" value="NZ_CP017157.1"/>
</dbReference>
<proteinExistence type="inferred from homology"/>
<evidence type="ECO:0000313" key="19">
    <source>
        <dbReference type="Proteomes" id="UP000094094"/>
    </source>
</evidence>
<dbReference type="GO" id="GO:0008658">
    <property type="term" value="F:penicillin binding"/>
    <property type="evidence" value="ECO:0007669"/>
    <property type="project" value="InterPro"/>
</dbReference>
<dbReference type="GO" id="GO:0009252">
    <property type="term" value="P:peptidoglycan biosynthetic process"/>
    <property type="evidence" value="ECO:0007669"/>
    <property type="project" value="UniProtKB-KW"/>
</dbReference>
<dbReference type="Proteomes" id="UP000094094">
    <property type="component" value="Chromosome"/>
</dbReference>
<dbReference type="KEGG" id="slc:SL103_30585"/>
<evidence type="ECO:0000256" key="1">
    <source>
        <dbReference type="ARBA" id="ARBA00007090"/>
    </source>
</evidence>
<keyword evidence="4" id="KW-0645">Protease</keyword>
<dbReference type="Pfam" id="PF00912">
    <property type="entry name" value="Transgly"/>
    <property type="match status" value="1"/>
</dbReference>
<dbReference type="InterPro" id="IPR001264">
    <property type="entry name" value="Glyco_trans_51"/>
</dbReference>
<dbReference type="EMBL" id="CP017157">
    <property type="protein sequence ID" value="AOP50022.1"/>
    <property type="molecule type" value="Genomic_DNA"/>
</dbReference>
<evidence type="ECO:0000313" key="18">
    <source>
        <dbReference type="EMBL" id="AOP50022.1"/>
    </source>
</evidence>
<keyword evidence="11" id="KW-0961">Cell wall biogenesis/degradation</keyword>
<dbReference type="GO" id="GO:0006508">
    <property type="term" value="P:proteolysis"/>
    <property type="evidence" value="ECO:0007669"/>
    <property type="project" value="UniProtKB-KW"/>
</dbReference>
<evidence type="ECO:0000256" key="14">
    <source>
        <dbReference type="SAM" id="MobiDB-lite"/>
    </source>
</evidence>
<evidence type="ECO:0000256" key="2">
    <source>
        <dbReference type="ARBA" id="ARBA00007739"/>
    </source>
</evidence>
<keyword evidence="7" id="KW-0378">Hydrolase</keyword>
<dbReference type="SUPFAM" id="SSF56601">
    <property type="entry name" value="beta-lactamase/transpeptidase-like"/>
    <property type="match status" value="1"/>
</dbReference>
<accession>A0A1D7VTC8</accession>
<comment type="catalytic activity">
    <reaction evidence="12">
        <text>Preferential cleavage: (Ac)2-L-Lys-D-Ala-|-D-Ala. Also transpeptidation of peptidyl-alanyl moieties that are N-acyl substituents of D-alanine.</text>
        <dbReference type="EC" id="3.4.16.4"/>
    </reaction>
</comment>
<keyword evidence="10" id="KW-0511">Multifunctional enzyme</keyword>
<evidence type="ECO:0000256" key="6">
    <source>
        <dbReference type="ARBA" id="ARBA00022679"/>
    </source>
</evidence>
<keyword evidence="8" id="KW-0133">Cell shape</keyword>
<evidence type="ECO:0000256" key="7">
    <source>
        <dbReference type="ARBA" id="ARBA00022801"/>
    </source>
</evidence>
<dbReference type="InterPro" id="IPR036950">
    <property type="entry name" value="PBP_transglycosylase"/>
</dbReference>
<dbReference type="Pfam" id="PF00905">
    <property type="entry name" value="Transpeptidase"/>
    <property type="match status" value="1"/>
</dbReference>
<keyword evidence="15" id="KW-1133">Transmembrane helix</keyword>
<comment type="catalytic activity">
    <reaction evidence="13">
        <text>[GlcNAc-(1-&gt;4)-Mur2Ac(oyl-L-Ala-gamma-D-Glu-L-Lys-D-Ala-D-Ala)](n)-di-trans,octa-cis-undecaprenyl diphosphate + beta-D-GlcNAc-(1-&gt;4)-Mur2Ac(oyl-L-Ala-gamma-D-Glu-L-Lys-D-Ala-D-Ala)-di-trans,octa-cis-undecaprenyl diphosphate = [GlcNAc-(1-&gt;4)-Mur2Ac(oyl-L-Ala-gamma-D-Glu-L-Lys-D-Ala-D-Ala)](n+1)-di-trans,octa-cis-undecaprenyl diphosphate + di-trans,octa-cis-undecaprenyl diphosphate + H(+)</text>
        <dbReference type="Rhea" id="RHEA:23708"/>
        <dbReference type="Rhea" id="RHEA-COMP:9602"/>
        <dbReference type="Rhea" id="RHEA-COMP:9603"/>
        <dbReference type="ChEBI" id="CHEBI:15378"/>
        <dbReference type="ChEBI" id="CHEBI:58405"/>
        <dbReference type="ChEBI" id="CHEBI:60033"/>
        <dbReference type="ChEBI" id="CHEBI:78435"/>
        <dbReference type="EC" id="2.4.99.28"/>
    </reaction>
</comment>
<dbReference type="SUPFAM" id="SSF53955">
    <property type="entry name" value="Lysozyme-like"/>
    <property type="match status" value="1"/>
</dbReference>
<evidence type="ECO:0000256" key="8">
    <source>
        <dbReference type="ARBA" id="ARBA00022960"/>
    </source>
</evidence>
<dbReference type="InterPro" id="IPR023346">
    <property type="entry name" value="Lysozyme-like_dom_sf"/>
</dbReference>
<dbReference type="PANTHER" id="PTHR32282:SF34">
    <property type="entry name" value="PENICILLIN-BINDING PROTEIN 1A"/>
    <property type="match status" value="1"/>
</dbReference>
<dbReference type="GO" id="GO:0030288">
    <property type="term" value="C:outer membrane-bounded periplasmic space"/>
    <property type="evidence" value="ECO:0007669"/>
    <property type="project" value="TreeGrafter"/>
</dbReference>
<comment type="similarity">
    <text evidence="2">In the N-terminal section; belongs to the glycosyltransferase 51 family.</text>
</comment>